<reference evidence="2" key="1">
    <citation type="submission" date="2008-02" db="EMBL/GenBank/DDBJ databases">
        <title>Complete sequence of Psuedomonas putida W619.</title>
        <authorList>
            <consortium name="US DOE Joint Genome Institute"/>
            <person name="Copeland A."/>
            <person name="Lucas S."/>
            <person name="Lapidus A."/>
            <person name="Barry K."/>
            <person name="Detter J.C."/>
            <person name="Glavina del Rio T."/>
            <person name="Dalin E."/>
            <person name="Tice H."/>
            <person name="Pitluck S."/>
            <person name="Chain P."/>
            <person name="Malfatti S."/>
            <person name="Shin M."/>
            <person name="Vergez L."/>
            <person name="Schmutz J."/>
            <person name="Larimer F."/>
            <person name="Land M."/>
            <person name="Hauser L."/>
            <person name="Kyrpides N."/>
            <person name="Kim E."/>
            <person name="Taghavi S."/>
            <person name="Vangronsveld D."/>
            <person name="van der Lelie D."/>
            <person name="Richardson P."/>
        </authorList>
    </citation>
    <scope>NUCLEOTIDE SEQUENCE</scope>
    <source>
        <strain evidence="2">W619</strain>
    </source>
</reference>
<dbReference type="HOGENOM" id="CLU_2452337_0_0_6"/>
<organism evidence="2">
    <name type="scientific">Pseudomonas putida (strain W619)</name>
    <dbReference type="NCBI Taxonomy" id="390235"/>
    <lineage>
        <taxon>Bacteria</taxon>
        <taxon>Pseudomonadati</taxon>
        <taxon>Pseudomonadota</taxon>
        <taxon>Gammaproteobacteria</taxon>
        <taxon>Pseudomonadales</taxon>
        <taxon>Pseudomonadaceae</taxon>
        <taxon>Pseudomonas</taxon>
    </lineage>
</organism>
<proteinExistence type="predicted"/>
<evidence type="ECO:0000313" key="2">
    <source>
        <dbReference type="EMBL" id="ACA73716.1"/>
    </source>
</evidence>
<feature type="compositionally biased region" description="Low complexity" evidence="1">
    <location>
        <begin position="42"/>
        <end position="56"/>
    </location>
</feature>
<dbReference type="EMBL" id="CP000949">
    <property type="protein sequence ID" value="ACA73716.1"/>
    <property type="molecule type" value="Genomic_DNA"/>
</dbReference>
<feature type="compositionally biased region" description="Basic and acidic residues" evidence="1">
    <location>
        <begin position="20"/>
        <end position="32"/>
    </location>
</feature>
<sequence>MRTTCSYRQSNGIPKTTAATERRWPAWEKGGPEGESSAWRDGTQQTYQKGQQQKTTQKQRELAHRNLFNVIAVMESIIGAELIRIQIQV</sequence>
<name>B1JAK4_PSEPW</name>
<protein>
    <submittedName>
        <fullName evidence="2">Uncharacterized protein</fullName>
    </submittedName>
</protein>
<dbReference type="KEGG" id="ppw:PputW619_3226"/>
<gene>
    <name evidence="2" type="ordered locus">PputW619_3226</name>
</gene>
<accession>B1JAK4</accession>
<feature type="region of interest" description="Disordered" evidence="1">
    <location>
        <begin position="1"/>
        <end position="60"/>
    </location>
</feature>
<feature type="compositionally biased region" description="Polar residues" evidence="1">
    <location>
        <begin position="1"/>
        <end position="19"/>
    </location>
</feature>
<dbReference type="AlphaFoldDB" id="B1JAK4"/>
<evidence type="ECO:0000256" key="1">
    <source>
        <dbReference type="SAM" id="MobiDB-lite"/>
    </source>
</evidence>